<reference evidence="3 4" key="1">
    <citation type="submission" date="2018-05" db="EMBL/GenBank/DDBJ databases">
        <title>Genomic Encyclopedia of Type Strains, Phase IV (KMG-IV): sequencing the most valuable type-strain genomes for metagenomic binning, comparative biology and taxonomic classification.</title>
        <authorList>
            <person name="Goeker M."/>
        </authorList>
    </citation>
    <scope>NUCLEOTIDE SEQUENCE [LARGE SCALE GENOMIC DNA]</scope>
    <source>
        <strain evidence="3 4">DSM 16791</strain>
    </source>
</reference>
<feature type="domain" description="FAD dependent oxidoreductase" evidence="2">
    <location>
        <begin position="17"/>
        <end position="359"/>
    </location>
</feature>
<dbReference type="PROSITE" id="PS51257">
    <property type="entry name" value="PROKAR_LIPOPROTEIN"/>
    <property type="match status" value="1"/>
</dbReference>
<protein>
    <submittedName>
        <fullName evidence="3">Glycine/D-amino acid oxidase-like deaminating enzyme</fullName>
    </submittedName>
</protein>
<name>A0A317PQ93_9HYPH</name>
<evidence type="ECO:0000256" key="1">
    <source>
        <dbReference type="ARBA" id="ARBA00023002"/>
    </source>
</evidence>
<evidence type="ECO:0000313" key="3">
    <source>
        <dbReference type="EMBL" id="PWW01760.1"/>
    </source>
</evidence>
<dbReference type="GO" id="GO:0005737">
    <property type="term" value="C:cytoplasm"/>
    <property type="evidence" value="ECO:0007669"/>
    <property type="project" value="TreeGrafter"/>
</dbReference>
<keyword evidence="1" id="KW-0560">Oxidoreductase</keyword>
<evidence type="ECO:0000313" key="4">
    <source>
        <dbReference type="Proteomes" id="UP000246352"/>
    </source>
</evidence>
<sequence>MLAADRRAARAGQLTCDLLVVGGGIAGCWAALKGARAGLSTILLEKAEIGAGASGGFLGALMPHMPERWNGKKDFQFKALVSLQREIATLESRTGMECGYARTGRLIPLASDGARQAALARAADAEANWGSKYSFSVIDEPAGAGWPESAAMRHGAVFETLSARVQPRALLRMLLASMEDQSKARILTHELAPEIDPAGSARLTDGTLISFGHLVLANGVDAFPMIARLAGVPDAPLGAPVKGQAALLKTDLDPDMPLLYDDGLYVIAHEDGRAAIGSTSETEFDQPLSTDAQLDDLVARARVLCPALGDAGIVQRWAGLRPRAIGRDPMLGAIPGCDQVLVSAGGFKISFGIAHRMAEAVIGSITGQMTVEVPESFAVAAHLARARAAASGATPS</sequence>
<organism evidence="3 4">
    <name type="scientific">Hoeflea marina</name>
    <dbReference type="NCBI Taxonomy" id="274592"/>
    <lineage>
        <taxon>Bacteria</taxon>
        <taxon>Pseudomonadati</taxon>
        <taxon>Pseudomonadota</taxon>
        <taxon>Alphaproteobacteria</taxon>
        <taxon>Hyphomicrobiales</taxon>
        <taxon>Rhizobiaceae</taxon>
        <taxon>Hoeflea</taxon>
    </lineage>
</organism>
<dbReference type="EMBL" id="QGTR01000002">
    <property type="protein sequence ID" value="PWW01760.1"/>
    <property type="molecule type" value="Genomic_DNA"/>
</dbReference>
<accession>A0A317PQ93</accession>
<dbReference type="GO" id="GO:0016491">
    <property type="term" value="F:oxidoreductase activity"/>
    <property type="evidence" value="ECO:0007669"/>
    <property type="project" value="UniProtKB-KW"/>
</dbReference>
<dbReference type="RefSeq" id="WP_110031527.1">
    <property type="nucleotide sequence ID" value="NZ_QGTR01000002.1"/>
</dbReference>
<dbReference type="InterPro" id="IPR006076">
    <property type="entry name" value="FAD-dep_OxRdtase"/>
</dbReference>
<dbReference type="PANTHER" id="PTHR13847:SF289">
    <property type="entry name" value="GLYCINE OXIDASE"/>
    <property type="match status" value="1"/>
</dbReference>
<keyword evidence="4" id="KW-1185">Reference proteome</keyword>
<evidence type="ECO:0000259" key="2">
    <source>
        <dbReference type="Pfam" id="PF01266"/>
    </source>
</evidence>
<dbReference type="AlphaFoldDB" id="A0A317PQ93"/>
<dbReference type="Gene3D" id="3.30.9.10">
    <property type="entry name" value="D-Amino Acid Oxidase, subunit A, domain 2"/>
    <property type="match status" value="1"/>
</dbReference>
<gene>
    <name evidence="3" type="ORF">DFR52_102424</name>
</gene>
<dbReference type="Pfam" id="PF01266">
    <property type="entry name" value="DAO"/>
    <property type="match status" value="1"/>
</dbReference>
<dbReference type="PANTHER" id="PTHR13847">
    <property type="entry name" value="SARCOSINE DEHYDROGENASE-RELATED"/>
    <property type="match status" value="1"/>
</dbReference>
<dbReference type="Gene3D" id="3.50.50.60">
    <property type="entry name" value="FAD/NAD(P)-binding domain"/>
    <property type="match status" value="1"/>
</dbReference>
<proteinExistence type="predicted"/>
<dbReference type="SUPFAM" id="SSF51905">
    <property type="entry name" value="FAD/NAD(P)-binding domain"/>
    <property type="match status" value="1"/>
</dbReference>
<comment type="caution">
    <text evidence="3">The sequence shown here is derived from an EMBL/GenBank/DDBJ whole genome shotgun (WGS) entry which is preliminary data.</text>
</comment>
<dbReference type="OrthoDB" id="7818064at2"/>
<dbReference type="InterPro" id="IPR036188">
    <property type="entry name" value="FAD/NAD-bd_sf"/>
</dbReference>
<dbReference type="Proteomes" id="UP000246352">
    <property type="component" value="Unassembled WGS sequence"/>
</dbReference>